<reference evidence="2" key="1">
    <citation type="submission" date="2018-03" db="EMBL/GenBank/DDBJ databases">
        <authorList>
            <person name="Zecchin S."/>
        </authorList>
    </citation>
    <scope>NUCLEOTIDE SEQUENCE [LARGE SCALE GENOMIC DNA]</scope>
</reference>
<protein>
    <submittedName>
        <fullName evidence="1">Uncharacterized protein</fullName>
    </submittedName>
</protein>
<name>A0A2U3QGI4_9BACT</name>
<dbReference type="Proteomes" id="UP000245125">
    <property type="component" value="Unassembled WGS sequence"/>
</dbReference>
<organism evidence="1 2">
    <name type="scientific">Candidatus Sulfobium mesophilum</name>
    <dbReference type="NCBI Taxonomy" id="2016548"/>
    <lineage>
        <taxon>Bacteria</taxon>
        <taxon>Pseudomonadati</taxon>
        <taxon>Nitrospirota</taxon>
        <taxon>Nitrospiria</taxon>
        <taxon>Nitrospirales</taxon>
        <taxon>Nitrospiraceae</taxon>
        <taxon>Candidatus Sulfobium</taxon>
    </lineage>
</organism>
<sequence>MIRYNLEQLDKYRAELILLKKGGELNEKGNSNRSFTYVYLCSYVSDIRSREEGSSCKG</sequence>
<gene>
    <name evidence="1" type="ORF">NBG4_260008</name>
</gene>
<accession>A0A2U3QGI4</accession>
<dbReference type="AlphaFoldDB" id="A0A2U3QGI4"/>
<evidence type="ECO:0000313" key="2">
    <source>
        <dbReference type="Proteomes" id="UP000245125"/>
    </source>
</evidence>
<keyword evidence="2" id="KW-1185">Reference proteome</keyword>
<proteinExistence type="predicted"/>
<dbReference type="EMBL" id="OUUY01000071">
    <property type="protein sequence ID" value="SPQ00513.1"/>
    <property type="molecule type" value="Genomic_DNA"/>
</dbReference>
<evidence type="ECO:0000313" key="1">
    <source>
        <dbReference type="EMBL" id="SPQ00513.1"/>
    </source>
</evidence>